<evidence type="ECO:0000259" key="1">
    <source>
        <dbReference type="Pfam" id="PF00857"/>
    </source>
</evidence>
<accession>A0A5B8SQ51</accession>
<feature type="domain" description="Isochorismatase-like" evidence="1">
    <location>
        <begin position="9"/>
        <end position="157"/>
    </location>
</feature>
<gene>
    <name evidence="2" type="ORF">FGL86_07065</name>
</gene>
<protein>
    <submittedName>
        <fullName evidence="2">Isochorismatase family protein</fullName>
    </submittedName>
</protein>
<dbReference type="InterPro" id="IPR000868">
    <property type="entry name" value="Isochorismatase-like_dom"/>
</dbReference>
<dbReference type="Gene3D" id="3.40.50.850">
    <property type="entry name" value="Isochorismatase-like"/>
    <property type="match status" value="1"/>
</dbReference>
<dbReference type="EMBL" id="CP042382">
    <property type="protein sequence ID" value="QEA38856.1"/>
    <property type="molecule type" value="Genomic_DNA"/>
</dbReference>
<keyword evidence="3" id="KW-1185">Reference proteome</keyword>
<name>A0A5B8SQ51_9GAMM</name>
<sequence length="191" mass="21459">MRIKCSHSLFLIVDLQKALLPVIDGSDQAVNEAIWLGSLAQTLDVPVWLTEQYPQGLGGTEPRLIEALPNARLWQKSHFGAHDETDFAEALAALERRQVVICGTEAHICVMQTALSLLEAGYEVYWLVEATASRRQDEAKLAMARVQAAGGVPVTADMVAYEWLERCDNERFKQAHRQFLKKRSARPLRFV</sequence>
<dbReference type="PANTHER" id="PTHR14119">
    <property type="entry name" value="HYDROLASE"/>
    <property type="match status" value="1"/>
</dbReference>
<organism evidence="2 3">
    <name type="scientific">Pistricoccus aurantiacus</name>
    <dbReference type="NCBI Taxonomy" id="1883414"/>
    <lineage>
        <taxon>Bacteria</taxon>
        <taxon>Pseudomonadati</taxon>
        <taxon>Pseudomonadota</taxon>
        <taxon>Gammaproteobacteria</taxon>
        <taxon>Oceanospirillales</taxon>
        <taxon>Halomonadaceae</taxon>
        <taxon>Pistricoccus</taxon>
    </lineage>
</organism>
<reference evidence="2 3" key="1">
    <citation type="submission" date="2019-06" db="EMBL/GenBank/DDBJ databases">
        <title>Genome analyses of bacteria isolated from kimchi.</title>
        <authorList>
            <person name="Lee S."/>
            <person name="Ahn S."/>
            <person name="Roh S."/>
        </authorList>
    </citation>
    <scope>NUCLEOTIDE SEQUENCE [LARGE SCALE GENOMIC DNA]</scope>
    <source>
        <strain evidence="2 3">CBA4606</strain>
    </source>
</reference>
<dbReference type="OrthoDB" id="9796958at2"/>
<dbReference type="AlphaFoldDB" id="A0A5B8SQ51"/>
<dbReference type="PANTHER" id="PTHR14119:SF3">
    <property type="entry name" value="ISOCHORISMATASE DOMAIN-CONTAINING PROTEIN 2"/>
    <property type="match status" value="1"/>
</dbReference>
<dbReference type="KEGG" id="paur:FGL86_07065"/>
<dbReference type="InterPro" id="IPR050993">
    <property type="entry name" value="Isochorismatase_domain"/>
</dbReference>
<proteinExistence type="predicted"/>
<dbReference type="RefSeq" id="WP_147183912.1">
    <property type="nucleotide sequence ID" value="NZ_CP042382.1"/>
</dbReference>
<evidence type="ECO:0000313" key="3">
    <source>
        <dbReference type="Proteomes" id="UP000321272"/>
    </source>
</evidence>
<dbReference type="SUPFAM" id="SSF52499">
    <property type="entry name" value="Isochorismatase-like hydrolases"/>
    <property type="match status" value="1"/>
</dbReference>
<dbReference type="InterPro" id="IPR036380">
    <property type="entry name" value="Isochorismatase-like_sf"/>
</dbReference>
<evidence type="ECO:0000313" key="2">
    <source>
        <dbReference type="EMBL" id="QEA38856.1"/>
    </source>
</evidence>
<dbReference type="Proteomes" id="UP000321272">
    <property type="component" value="Chromosome"/>
</dbReference>
<dbReference type="Pfam" id="PF00857">
    <property type="entry name" value="Isochorismatase"/>
    <property type="match status" value="1"/>
</dbReference>